<dbReference type="RefSeq" id="YP_009009554.1">
    <property type="nucleotide sequence ID" value="NC_023602.1"/>
</dbReference>
<dbReference type="KEGG" id="vg:18506046"/>
<name>W8EG88_9CAUD</name>
<keyword evidence="2" id="KW-1185">Reference proteome</keyword>
<evidence type="ECO:0000313" key="2">
    <source>
        <dbReference type="Proteomes" id="UP000201080"/>
    </source>
</evidence>
<dbReference type="Proteomes" id="UP000201080">
    <property type="component" value="Segment"/>
</dbReference>
<organism evidence="1 2">
    <name type="scientific">Mycobacterium phage 32HC</name>
    <dbReference type="NCBI Taxonomy" id="1445729"/>
    <lineage>
        <taxon>Viruses</taxon>
        <taxon>Duplodnaviria</taxon>
        <taxon>Heunggongvirae</taxon>
        <taxon>Uroviricota</taxon>
        <taxon>Caudoviricetes</taxon>
        <taxon>Trigintaduovirus</taxon>
        <taxon>Trigintaduovirus 32HC</taxon>
    </lineage>
</organism>
<gene>
    <name evidence="1" type="ORF">32HC_83</name>
</gene>
<proteinExistence type="predicted"/>
<dbReference type="EMBL" id="KJ028219">
    <property type="protein sequence ID" value="AHJ86361.1"/>
    <property type="molecule type" value="Genomic_DNA"/>
</dbReference>
<reference evidence="1 2" key="1">
    <citation type="journal article" date="2014" name="Genome Announc.">
        <title>Complete genome sequences of nine mycobacteriophages.</title>
        <authorList>
            <person name="Franceschelli J.J."/>
            <person name="Suarez C.A."/>
            <person name="Teran L."/>
            <person name="Raya R.R."/>
            <person name="Morbidoni H.R."/>
        </authorList>
    </citation>
    <scope>NUCLEOTIDE SEQUENCE [LARGE SCALE GENOMIC DNA]</scope>
</reference>
<protein>
    <submittedName>
        <fullName evidence="1">Uncharacterized protein</fullName>
    </submittedName>
</protein>
<evidence type="ECO:0000313" key="1">
    <source>
        <dbReference type="EMBL" id="AHJ86361.1"/>
    </source>
</evidence>
<sequence>MDEPDEPMTAAETVVVYSLCQMSNPIPGPIAWLCRYAWITYTTLGADTDIEIDNVIARQAGWLDEPEHAETRRNLLGCIKFIQRMAAKPASWQLPDNPMTLFDVDEFHPRWTLHGPGRFEIPADPTLTVTCPHWTPADDQPEPAPRQPVKWDGRPFPGKCDVDDCDNQATNTVGYWDGGAPGAGTWHQHGRCPNHDPTMEFTPTGLDEFNPDTTWNPENPR</sequence>
<accession>W8EG88</accession>